<accession>A0A6J0BEN4</accession>
<evidence type="ECO:0000259" key="4">
    <source>
        <dbReference type="Pfam" id="PF03722"/>
    </source>
</evidence>
<evidence type="ECO:0000259" key="3">
    <source>
        <dbReference type="Pfam" id="PF00372"/>
    </source>
</evidence>
<dbReference type="GO" id="GO:0005615">
    <property type="term" value="C:extracellular space"/>
    <property type="evidence" value="ECO:0007669"/>
    <property type="project" value="UniProtKB-ARBA"/>
</dbReference>
<dbReference type="GO" id="GO:0045735">
    <property type="term" value="F:nutrient reservoir activity"/>
    <property type="evidence" value="ECO:0007669"/>
    <property type="project" value="UniProtKB-KW"/>
</dbReference>
<feature type="signal peptide" evidence="2">
    <location>
        <begin position="1"/>
        <end position="18"/>
    </location>
</feature>
<evidence type="ECO:0000313" key="6">
    <source>
        <dbReference type="Proteomes" id="UP000829291"/>
    </source>
</evidence>
<proteinExistence type="predicted"/>
<dbReference type="InterPro" id="IPR005204">
    <property type="entry name" value="Hemocyanin_N"/>
</dbReference>
<keyword evidence="1" id="KW-0758">Storage protein</keyword>
<dbReference type="RefSeq" id="XP_015512622.2">
    <property type="nucleotide sequence ID" value="XM_015657136.2"/>
</dbReference>
<dbReference type="SUPFAM" id="SSF48056">
    <property type="entry name" value="Di-copper centre-containing domain"/>
    <property type="match status" value="1"/>
</dbReference>
<dbReference type="SUPFAM" id="SSF48050">
    <property type="entry name" value="Hemocyanin, N-terminal domain"/>
    <property type="match status" value="1"/>
</dbReference>
<dbReference type="PANTHER" id="PTHR11511">
    <property type="entry name" value="LARVAL STORAGE PROTEIN/PHENOLOXIDASE"/>
    <property type="match status" value="1"/>
</dbReference>
<dbReference type="Gene3D" id="1.20.1370.10">
    <property type="entry name" value="Hemocyanin, N-terminal domain"/>
    <property type="match status" value="1"/>
</dbReference>
<dbReference type="PRINTS" id="PR00187">
    <property type="entry name" value="HAEMOCYANIN"/>
</dbReference>
<dbReference type="Pfam" id="PF03722">
    <property type="entry name" value="Hemocyanin_N"/>
    <property type="match status" value="1"/>
</dbReference>
<protein>
    <submittedName>
        <fullName evidence="7">Arylphorin subunit alpha</fullName>
    </submittedName>
</protein>
<gene>
    <name evidence="7" type="primary">LOC107219066</name>
</gene>
<evidence type="ECO:0000256" key="1">
    <source>
        <dbReference type="ARBA" id="ARBA00022761"/>
    </source>
</evidence>
<feature type="domain" description="Hemocyanin N-terminal" evidence="4">
    <location>
        <begin position="30"/>
        <end position="152"/>
    </location>
</feature>
<dbReference type="PANTHER" id="PTHR11511:SF5">
    <property type="entry name" value="FAT-BODY PROTEIN 1-RELATED"/>
    <property type="match status" value="1"/>
</dbReference>
<dbReference type="InterPro" id="IPR008922">
    <property type="entry name" value="Di-copper_centre_dom_sf"/>
</dbReference>
<dbReference type="InterPro" id="IPR005203">
    <property type="entry name" value="Hemocyanin_C"/>
</dbReference>
<dbReference type="Gene3D" id="1.10.1280.10">
    <property type="entry name" value="Di-copper center containing domain from catechol oxidase"/>
    <property type="match status" value="1"/>
</dbReference>
<dbReference type="InParanoid" id="A0A6J0BEN4"/>
<dbReference type="PROSITE" id="PS00210">
    <property type="entry name" value="HEMOCYANIN_2"/>
    <property type="match status" value="1"/>
</dbReference>
<dbReference type="FunCoup" id="A0A6J0BEN4">
    <property type="interactions" value="11"/>
</dbReference>
<dbReference type="KEGG" id="nlo:107219066"/>
<reference evidence="7" key="1">
    <citation type="submission" date="2025-08" db="UniProtKB">
        <authorList>
            <consortium name="RefSeq"/>
        </authorList>
    </citation>
    <scope>IDENTIFICATION</scope>
    <source>
        <tissue evidence="7">Thorax and Abdomen</tissue>
    </source>
</reference>
<dbReference type="InterPro" id="IPR013788">
    <property type="entry name" value="Hemocyanin/hexamerin"/>
</dbReference>
<dbReference type="Proteomes" id="UP000829291">
    <property type="component" value="Chromosome 7"/>
</dbReference>
<dbReference type="Gene3D" id="2.60.40.1520">
    <property type="entry name" value="Hemocyanin, C-terminal domain"/>
    <property type="match status" value="1"/>
</dbReference>
<dbReference type="OrthoDB" id="6371642at2759"/>
<feature type="chain" id="PRO_5047157897" evidence="2">
    <location>
        <begin position="19"/>
        <end position="671"/>
    </location>
</feature>
<evidence type="ECO:0000256" key="2">
    <source>
        <dbReference type="SAM" id="SignalP"/>
    </source>
</evidence>
<dbReference type="Pfam" id="PF03723">
    <property type="entry name" value="Hemocyanin_C"/>
    <property type="match status" value="1"/>
</dbReference>
<organism evidence="7">
    <name type="scientific">Neodiprion lecontei</name>
    <name type="common">Redheaded pine sawfly</name>
    <dbReference type="NCBI Taxonomy" id="441921"/>
    <lineage>
        <taxon>Eukaryota</taxon>
        <taxon>Metazoa</taxon>
        <taxon>Ecdysozoa</taxon>
        <taxon>Arthropoda</taxon>
        <taxon>Hexapoda</taxon>
        <taxon>Insecta</taxon>
        <taxon>Pterygota</taxon>
        <taxon>Neoptera</taxon>
        <taxon>Endopterygota</taxon>
        <taxon>Hymenoptera</taxon>
        <taxon>Tenthredinoidea</taxon>
        <taxon>Diprionidae</taxon>
        <taxon>Diprioninae</taxon>
        <taxon>Neodiprion</taxon>
    </lineage>
</organism>
<dbReference type="Pfam" id="PF00372">
    <property type="entry name" value="Hemocyanin_M"/>
    <property type="match status" value="1"/>
</dbReference>
<dbReference type="AlphaFoldDB" id="A0A6J0BEN4"/>
<keyword evidence="6" id="KW-1185">Reference proteome</keyword>
<feature type="domain" description="Hemocyanin middle" evidence="3">
    <location>
        <begin position="158"/>
        <end position="422"/>
    </location>
</feature>
<keyword evidence="2" id="KW-0732">Signal</keyword>
<dbReference type="InterPro" id="IPR036697">
    <property type="entry name" value="Hemocyanin_N_sf"/>
</dbReference>
<evidence type="ECO:0000313" key="7">
    <source>
        <dbReference type="RefSeq" id="XP_015512622.2"/>
    </source>
</evidence>
<dbReference type="InterPro" id="IPR037020">
    <property type="entry name" value="Hemocyanin_C_sf"/>
</dbReference>
<dbReference type="GeneID" id="107219066"/>
<dbReference type="InterPro" id="IPR014756">
    <property type="entry name" value="Ig_E-set"/>
</dbReference>
<feature type="domain" description="Hemocyanin C-terminal" evidence="5">
    <location>
        <begin position="431"/>
        <end position="661"/>
    </location>
</feature>
<dbReference type="InterPro" id="IPR000896">
    <property type="entry name" value="Hemocyanin/hexamerin_mid_dom"/>
</dbReference>
<dbReference type="SUPFAM" id="SSF81296">
    <property type="entry name" value="E set domains"/>
    <property type="match status" value="1"/>
</dbReference>
<evidence type="ECO:0000259" key="5">
    <source>
        <dbReference type="Pfam" id="PF03723"/>
    </source>
</evidence>
<name>A0A6J0BEN4_NEOLC</name>
<sequence length="671" mass="77561">MSGYIVILLWSVLSLGMADHVPVHLADEHFVTKQKSVYDLLQHLDCVDVGNPGLYREGASWDVRGNLKAYDSEVIVNDFLDKYERGMLPRGRVFSVFYPVILDEAIALFRLFRSAVDFKTFYKTAAWARIHVNEGQFVYAFSVAVIHRPDTKYVKLPAPYEINPDLFFNTEIIRQAQLRKLNCLPGSAGSHVILANRSLWYAGNHDDREHEIDYFVEDVGLNAYYQILNLEFPFWMSSEEFNLPKGYRGELYYHNLKLILTRYNLERISNNLDKIEYIDWNKPIETGYHPSMTYHNGLHFPRRDHNSMVPRNKYKKLQDMQNLESRILEAIDSGFVLNADGKSESIYTSDGFDILGNIIEGNVDSLNKQLYGSINSLARNILGFSPDPLSNHQILPSALEHFSTSLRDPGFYRICNRIVEFFNRYKSNLEPYTAEELGQSAGLKIESVVIDKLETYFDHYDSVIESSDDFSFTVKARQRRLNHKPFSYAIRVHSEMDTEAMVRIFLGPKYDALHNELAITENYENFYEFDAWKIKLEPGWNDIKRTSNNALFVVPDDEGIEVFYRKLKAAAEEKAPLTYSEHVYGFPDRLLLPKGKKEGLRLQVFVHVVPCSKDHIQEIDSPIWGKAYTDGHPMGFPLDRPIQANNFTLPNMRFEEVVIFHREAAEINATV</sequence>